<dbReference type="GO" id="GO:0006401">
    <property type="term" value="P:RNA catabolic process"/>
    <property type="evidence" value="ECO:0007669"/>
    <property type="project" value="TreeGrafter"/>
</dbReference>
<dbReference type="PROSITE" id="PS00531">
    <property type="entry name" value="RNASE_T2_2"/>
    <property type="match status" value="1"/>
</dbReference>
<dbReference type="InterPro" id="IPR036430">
    <property type="entry name" value="RNase_T2-like_sf"/>
</dbReference>
<evidence type="ECO:0000256" key="2">
    <source>
        <dbReference type="ARBA" id="ARBA00023157"/>
    </source>
</evidence>
<reference evidence="5 6" key="1">
    <citation type="submission" date="2019-07" db="EMBL/GenBank/DDBJ databases">
        <title>De Novo Assembly of kiwifruit Actinidia rufa.</title>
        <authorList>
            <person name="Sugita-Konishi S."/>
            <person name="Sato K."/>
            <person name="Mori E."/>
            <person name="Abe Y."/>
            <person name="Kisaki G."/>
            <person name="Hamano K."/>
            <person name="Suezawa K."/>
            <person name="Otani M."/>
            <person name="Fukuda T."/>
            <person name="Manabe T."/>
            <person name="Gomi K."/>
            <person name="Tabuchi M."/>
            <person name="Akimitsu K."/>
            <person name="Kataoka I."/>
        </authorList>
    </citation>
    <scope>NUCLEOTIDE SEQUENCE [LARGE SCALE GENOMIC DNA]</scope>
    <source>
        <strain evidence="6">cv. Fuchu</strain>
    </source>
</reference>
<proteinExistence type="inferred from homology"/>
<dbReference type="PANTHER" id="PTHR11240:SF65">
    <property type="entry name" value="RIBONUCLEASE S-5-LIKE"/>
    <property type="match status" value="1"/>
</dbReference>
<dbReference type="AlphaFoldDB" id="A0A7J0FYK7"/>
<dbReference type="Gene3D" id="3.90.730.10">
    <property type="entry name" value="Ribonuclease T2-like"/>
    <property type="match status" value="1"/>
</dbReference>
<dbReference type="GO" id="GO:0033897">
    <property type="term" value="F:ribonuclease T2 activity"/>
    <property type="evidence" value="ECO:0007669"/>
    <property type="project" value="InterPro"/>
</dbReference>
<keyword evidence="2" id="KW-1015">Disulfide bond</keyword>
<dbReference type="Proteomes" id="UP000585474">
    <property type="component" value="Unassembled WGS sequence"/>
</dbReference>
<evidence type="ECO:0000256" key="1">
    <source>
        <dbReference type="ARBA" id="ARBA00007469"/>
    </source>
</evidence>
<feature type="signal peptide" evidence="4">
    <location>
        <begin position="1"/>
        <end position="21"/>
    </location>
</feature>
<dbReference type="GO" id="GO:0003723">
    <property type="term" value="F:RNA binding"/>
    <property type="evidence" value="ECO:0007669"/>
    <property type="project" value="InterPro"/>
</dbReference>
<dbReference type="InterPro" id="IPR018188">
    <property type="entry name" value="RNase_T2_His_AS_1"/>
</dbReference>
<organism evidence="5 6">
    <name type="scientific">Actinidia rufa</name>
    <dbReference type="NCBI Taxonomy" id="165716"/>
    <lineage>
        <taxon>Eukaryota</taxon>
        <taxon>Viridiplantae</taxon>
        <taxon>Streptophyta</taxon>
        <taxon>Embryophyta</taxon>
        <taxon>Tracheophyta</taxon>
        <taxon>Spermatophyta</taxon>
        <taxon>Magnoliopsida</taxon>
        <taxon>eudicotyledons</taxon>
        <taxon>Gunneridae</taxon>
        <taxon>Pentapetalae</taxon>
        <taxon>asterids</taxon>
        <taxon>Ericales</taxon>
        <taxon>Actinidiaceae</taxon>
        <taxon>Actinidia</taxon>
    </lineage>
</organism>
<dbReference type="InterPro" id="IPR001568">
    <property type="entry name" value="RNase_T2-like"/>
</dbReference>
<dbReference type="InterPro" id="IPR033130">
    <property type="entry name" value="RNase_T2_His_AS_2"/>
</dbReference>
<dbReference type="PANTHER" id="PTHR11240">
    <property type="entry name" value="RIBONUCLEASE T2"/>
    <property type="match status" value="1"/>
</dbReference>
<keyword evidence="6" id="KW-1185">Reference proteome</keyword>
<accession>A0A7J0FYK7</accession>
<feature type="chain" id="PRO_5029828648" evidence="4">
    <location>
        <begin position="22"/>
        <end position="289"/>
    </location>
</feature>
<comment type="similarity">
    <text evidence="1 3">Belongs to the RNase T2 family.</text>
</comment>
<dbReference type="OrthoDB" id="991564at2759"/>
<evidence type="ECO:0000313" key="5">
    <source>
        <dbReference type="EMBL" id="GFZ03792.1"/>
    </source>
</evidence>
<name>A0A7J0FYK7_9ERIC</name>
<dbReference type="PROSITE" id="PS00530">
    <property type="entry name" value="RNASE_T2_1"/>
    <property type="match status" value="1"/>
</dbReference>
<gene>
    <name evidence="5" type="ORF">Acr_16g0004160</name>
</gene>
<evidence type="ECO:0000313" key="6">
    <source>
        <dbReference type="Proteomes" id="UP000585474"/>
    </source>
</evidence>
<keyword evidence="4" id="KW-0732">Signal</keyword>
<dbReference type="SUPFAM" id="SSF55895">
    <property type="entry name" value="Ribonuclease Rh-like"/>
    <property type="match status" value="1"/>
</dbReference>
<dbReference type="GO" id="GO:0005576">
    <property type="term" value="C:extracellular region"/>
    <property type="evidence" value="ECO:0007669"/>
    <property type="project" value="TreeGrafter"/>
</dbReference>
<dbReference type="CDD" id="cd01061">
    <property type="entry name" value="RNase_T2_euk"/>
    <property type="match status" value="1"/>
</dbReference>
<comment type="caution">
    <text evidence="5">The sequence shown here is derived from an EMBL/GenBank/DDBJ whole genome shotgun (WGS) entry which is preliminary data.</text>
</comment>
<dbReference type="InterPro" id="IPR033697">
    <property type="entry name" value="Ribonuclease_T2_eukaryotic"/>
</dbReference>
<evidence type="ECO:0000256" key="3">
    <source>
        <dbReference type="RuleBase" id="RU004328"/>
    </source>
</evidence>
<evidence type="ECO:0000256" key="4">
    <source>
        <dbReference type="SAM" id="SignalP"/>
    </source>
</evidence>
<dbReference type="Pfam" id="PF00445">
    <property type="entry name" value="Ribonuclease_T2"/>
    <property type="match status" value="1"/>
</dbReference>
<dbReference type="EMBL" id="BJWL01000016">
    <property type="protein sequence ID" value="GFZ03792.1"/>
    <property type="molecule type" value="Genomic_DNA"/>
</dbReference>
<sequence length="289" mass="32192">MRKFVLIIFFIVSCVCLQVESAPPPPSVSPPPPPSVSPPPPPAFPSYAIIQMVISWPPTYCQSGITCKAWSQINKRFSLHGLWPADNTGTSVTDCRQGPTFSYTSQLNAWLNTKATLVTDLLNYWPSIRTDFQDDSFWKYQWNKHGVCSSSHICTNTYFEKAVDQSKKLDNLLEMLKKSGIEPDDTKLYTAAEIKSAVQKIVGTTNNVYISCWRINNVINLREIFICLDEMAGNYVSCPASQELRGCGNPKQQGTIKFPPFPTGEQGQSGPIEDLGFIDLAVDNIPMLL</sequence>
<protein>
    <submittedName>
        <fullName evidence="5">Uncharacterized protein</fullName>
    </submittedName>
</protein>